<dbReference type="CDD" id="cd11611">
    <property type="entry name" value="SAF"/>
    <property type="match status" value="1"/>
</dbReference>
<sequence length="507" mass="58497">MTEKLDQAKPLFIFDLANNHMGDVEHGLKIIREVHAACRHFVSHGWNFAFKFQYRDFDSFIHPDYKERMDLRYIKRFSETRLSEEQFLVLKNEVDKLGFISVCTPFDEKSVDKAVKHGFDIIKIASASFTDWSLLEKVVQTDKPIIASTGGVKLEDIDKVVTFLRHRGKEFVIMHCVGQYPTSKDQLQLNQIDLLKKRYPEVIIGFSTHESPDNLDAVKLAIAKGTSIFEKHVGITTEKYPLNAYSATPEQTKGWLEAAQMAYTICGTVNKRHEFAKQELADIRQFQRGVFASVDIKAGERVEIKDTFFAFPNQEGQVLANEMSKYTFYTARKDYKMNEPIMSSSVSRTEVRGKVYLAVERINKFLRQANIPISNKWDFELSHHYGLDKFYEYGASLVTCLNREYCKKLIVVLPGQKHPSHSHKLKEETFHVLWGDVVFIVSGERKECGPSDIVTIERESNHSFESTNGCVLEEISTTHYKDDTFYEDASIAQNQNRKTQLTYWVIQ</sequence>
<protein>
    <submittedName>
        <fullName evidence="3">Spore coat protein</fullName>
    </submittedName>
</protein>
<dbReference type="SUPFAM" id="SSF51569">
    <property type="entry name" value="Aldolase"/>
    <property type="match status" value="1"/>
</dbReference>
<keyword evidence="3" id="KW-0167">Capsid protein</keyword>
<feature type="domain" description="PseI/NeuA/B-like" evidence="1">
    <location>
        <begin position="50"/>
        <end position="269"/>
    </location>
</feature>
<dbReference type="InterPro" id="IPR013132">
    <property type="entry name" value="PseI/NeuA/B-like_N"/>
</dbReference>
<dbReference type="AlphaFoldDB" id="A0A1F6MRM6"/>
<comment type="caution">
    <text evidence="3">The sequence shown here is derived from an EMBL/GenBank/DDBJ whole genome shotgun (WGS) entry which is preliminary data.</text>
</comment>
<evidence type="ECO:0000259" key="1">
    <source>
        <dbReference type="Pfam" id="PF03102"/>
    </source>
</evidence>
<gene>
    <name evidence="3" type="ORF">A3G00_02445</name>
</gene>
<dbReference type="Gene3D" id="2.60.120.10">
    <property type="entry name" value="Jelly Rolls"/>
    <property type="match status" value="1"/>
</dbReference>
<organism evidence="3 4">
    <name type="scientific">Candidatus Magasanikbacteria bacterium RIFCSPLOWO2_12_FULL_43_12</name>
    <dbReference type="NCBI Taxonomy" id="1798692"/>
    <lineage>
        <taxon>Bacteria</taxon>
        <taxon>Candidatus Magasanikiibacteriota</taxon>
    </lineage>
</organism>
<dbReference type="Gene3D" id="3.20.20.70">
    <property type="entry name" value="Aldolase class I"/>
    <property type="match status" value="1"/>
</dbReference>
<feature type="domain" description="Cupin type-2" evidence="2">
    <location>
        <begin position="410"/>
        <end position="467"/>
    </location>
</feature>
<dbReference type="InterPro" id="IPR013785">
    <property type="entry name" value="Aldolase_TIM"/>
</dbReference>
<dbReference type="Pfam" id="PF07883">
    <property type="entry name" value="Cupin_2"/>
    <property type="match status" value="1"/>
</dbReference>
<dbReference type="InterPro" id="IPR013096">
    <property type="entry name" value="Cupin_2"/>
</dbReference>
<accession>A0A1F6MRM6</accession>
<dbReference type="InterPro" id="IPR014710">
    <property type="entry name" value="RmlC-like_jellyroll"/>
</dbReference>
<dbReference type="EMBL" id="MFQN01000019">
    <property type="protein sequence ID" value="OGH74292.1"/>
    <property type="molecule type" value="Genomic_DNA"/>
</dbReference>
<name>A0A1F6MRM6_9BACT</name>
<dbReference type="GO" id="GO:0047444">
    <property type="term" value="F:N-acylneuraminate-9-phosphate synthase activity"/>
    <property type="evidence" value="ECO:0007669"/>
    <property type="project" value="TreeGrafter"/>
</dbReference>
<dbReference type="Gene3D" id="3.90.1210.10">
    <property type="entry name" value="Antifreeze-like/N-acetylneuraminic acid synthase C-terminal domain"/>
    <property type="match status" value="1"/>
</dbReference>
<evidence type="ECO:0000259" key="2">
    <source>
        <dbReference type="Pfam" id="PF07883"/>
    </source>
</evidence>
<evidence type="ECO:0000313" key="4">
    <source>
        <dbReference type="Proteomes" id="UP000178347"/>
    </source>
</evidence>
<dbReference type="GO" id="GO:0016051">
    <property type="term" value="P:carbohydrate biosynthetic process"/>
    <property type="evidence" value="ECO:0007669"/>
    <property type="project" value="InterPro"/>
</dbReference>
<proteinExistence type="predicted"/>
<dbReference type="SUPFAM" id="SSF51182">
    <property type="entry name" value="RmlC-like cupins"/>
    <property type="match status" value="1"/>
</dbReference>
<reference evidence="3 4" key="1">
    <citation type="journal article" date="2016" name="Nat. Commun.">
        <title>Thousands of microbial genomes shed light on interconnected biogeochemical processes in an aquifer system.</title>
        <authorList>
            <person name="Anantharaman K."/>
            <person name="Brown C.T."/>
            <person name="Hug L.A."/>
            <person name="Sharon I."/>
            <person name="Castelle C.J."/>
            <person name="Probst A.J."/>
            <person name="Thomas B.C."/>
            <person name="Singh A."/>
            <person name="Wilkins M.J."/>
            <person name="Karaoz U."/>
            <person name="Brodie E.L."/>
            <person name="Williams K.H."/>
            <person name="Hubbard S.S."/>
            <person name="Banfield J.F."/>
        </authorList>
    </citation>
    <scope>NUCLEOTIDE SEQUENCE [LARGE SCALE GENOMIC DNA]</scope>
</reference>
<keyword evidence="3" id="KW-0946">Virion</keyword>
<dbReference type="Pfam" id="PF03102">
    <property type="entry name" value="NeuB"/>
    <property type="match status" value="1"/>
</dbReference>
<dbReference type="PANTHER" id="PTHR42966">
    <property type="entry name" value="N-ACETYLNEURAMINATE SYNTHASE"/>
    <property type="match status" value="1"/>
</dbReference>
<dbReference type="STRING" id="1798692.A3G00_02445"/>
<dbReference type="Proteomes" id="UP000178347">
    <property type="component" value="Unassembled WGS sequence"/>
</dbReference>
<dbReference type="InterPro" id="IPR011051">
    <property type="entry name" value="RmlC_Cupin_sf"/>
</dbReference>
<dbReference type="PANTHER" id="PTHR42966:SF1">
    <property type="entry name" value="SIALIC ACID SYNTHASE"/>
    <property type="match status" value="1"/>
</dbReference>
<evidence type="ECO:0000313" key="3">
    <source>
        <dbReference type="EMBL" id="OGH74292.1"/>
    </source>
</evidence>
<dbReference type="InterPro" id="IPR051690">
    <property type="entry name" value="PseI-like"/>
</dbReference>